<dbReference type="PANTHER" id="PTHR30429:SF0">
    <property type="entry name" value="METHIONINE-BINDING LIPOPROTEIN METQ"/>
    <property type="match status" value="1"/>
</dbReference>
<evidence type="ECO:0000256" key="2">
    <source>
        <dbReference type="ARBA" id="ARBA00022729"/>
    </source>
</evidence>
<keyword evidence="3" id="KW-0472">Membrane</keyword>
<reference evidence="8 9" key="1">
    <citation type="journal article" date="2015" name="Genome Announc.">
        <title>Draft Genome Sequence of Clostridium tyrobutyricum Strain DIVETGP, Isolated from Cow's Milk for Grana Padano Production.</title>
        <authorList>
            <person name="Soggiu A."/>
            <person name="Piras C."/>
            <person name="Gaiarsa S."/>
            <person name="Sassera D."/>
            <person name="Roncada P."/>
            <person name="Bendixen E."/>
            <person name="Brasca M."/>
            <person name="Bonizzi L."/>
        </authorList>
    </citation>
    <scope>NUCLEOTIDE SEQUENCE [LARGE SCALE GENOMIC DNA]</scope>
    <source>
        <strain evidence="8 9">DIVETGP</strain>
    </source>
</reference>
<comment type="subcellular location">
    <subcellularLocation>
        <location evidence="1">Membrane</location>
        <topology evidence="1">Lipid-anchor</topology>
    </subcellularLocation>
</comment>
<evidence type="ECO:0000256" key="6">
    <source>
        <dbReference type="PIRNR" id="PIRNR002854"/>
    </source>
</evidence>
<dbReference type="SUPFAM" id="SSF53850">
    <property type="entry name" value="Periplasmic binding protein-like II"/>
    <property type="match status" value="1"/>
</dbReference>
<dbReference type="RefSeq" id="WP_017750550.1">
    <property type="nucleotide sequence ID" value="NZ_CBXI010000010.1"/>
</dbReference>
<keyword evidence="4" id="KW-0564">Palmitate</keyword>
<dbReference type="GeneID" id="29419267"/>
<keyword evidence="9" id="KW-1185">Reference proteome</keyword>
<feature type="lipid moiety-binding region" description="S-diacylglycerol cysteine" evidence="7">
    <location>
        <position position="22"/>
    </location>
</feature>
<dbReference type="Pfam" id="PF03180">
    <property type="entry name" value="Lipoprotein_9"/>
    <property type="match status" value="1"/>
</dbReference>
<evidence type="ECO:0000256" key="7">
    <source>
        <dbReference type="PIRSR" id="PIRSR002854-1"/>
    </source>
</evidence>
<evidence type="ECO:0000256" key="3">
    <source>
        <dbReference type="ARBA" id="ARBA00023136"/>
    </source>
</evidence>
<keyword evidence="5 6" id="KW-0449">Lipoprotein</keyword>
<comment type="similarity">
    <text evidence="6">Belongs to the nlpA lipoprotein family.</text>
</comment>
<dbReference type="InterPro" id="IPR004872">
    <property type="entry name" value="Lipoprotein_NlpA"/>
</dbReference>
<keyword evidence="2" id="KW-0732">Signal</keyword>
<dbReference type="CDD" id="cd13597">
    <property type="entry name" value="PBP2_lipoprotein_Tp32"/>
    <property type="match status" value="1"/>
</dbReference>
<gene>
    <name evidence="8" type="ORF">CTDIVETGP_0857</name>
</gene>
<evidence type="ECO:0000313" key="8">
    <source>
        <dbReference type="EMBL" id="CDL90787.1"/>
    </source>
</evidence>
<proteinExistence type="inferred from homology"/>
<evidence type="ECO:0000313" key="9">
    <source>
        <dbReference type="Proteomes" id="UP000019482"/>
    </source>
</evidence>
<dbReference type="OrthoDB" id="9812878at2"/>
<dbReference type="Proteomes" id="UP000019482">
    <property type="component" value="Unassembled WGS sequence"/>
</dbReference>
<dbReference type="PROSITE" id="PS51257">
    <property type="entry name" value="PROKAR_LIPOPROTEIN"/>
    <property type="match status" value="1"/>
</dbReference>
<comment type="caution">
    <text evidence="8">The sequence shown here is derived from an EMBL/GenBank/DDBJ whole genome shotgun (WGS) entry which is preliminary data.</text>
</comment>
<evidence type="ECO:0000256" key="4">
    <source>
        <dbReference type="ARBA" id="ARBA00023139"/>
    </source>
</evidence>
<dbReference type="GO" id="GO:0016020">
    <property type="term" value="C:membrane"/>
    <property type="evidence" value="ECO:0007669"/>
    <property type="project" value="UniProtKB-SubCell"/>
</dbReference>
<protein>
    <recommendedName>
        <fullName evidence="6">Lipoprotein</fullName>
    </recommendedName>
</protein>
<name>W6NFF2_CLOTY</name>
<dbReference type="PANTHER" id="PTHR30429">
    <property type="entry name" value="D-METHIONINE-BINDING LIPOPROTEIN METQ"/>
    <property type="match status" value="1"/>
</dbReference>
<accession>W6NFF2</accession>
<dbReference type="PIRSF" id="PIRSF002854">
    <property type="entry name" value="MetQ"/>
    <property type="match status" value="1"/>
</dbReference>
<evidence type="ECO:0000256" key="1">
    <source>
        <dbReference type="ARBA" id="ARBA00004635"/>
    </source>
</evidence>
<dbReference type="AlphaFoldDB" id="W6NFF2"/>
<organism evidence="8 9">
    <name type="scientific">Clostridium tyrobutyricum DIVETGP</name>
    <dbReference type="NCBI Taxonomy" id="1408889"/>
    <lineage>
        <taxon>Bacteria</taxon>
        <taxon>Bacillati</taxon>
        <taxon>Bacillota</taxon>
        <taxon>Clostridia</taxon>
        <taxon>Eubacteriales</taxon>
        <taxon>Clostridiaceae</taxon>
        <taxon>Clostridium</taxon>
    </lineage>
</organism>
<sequence>MKKKIVTLLFCIILLGGIFTGCKSKNTETSDSKTLKIGAVATPHAEILNHIKPTLKAEGINLDVIIFDDSAQLNPALKDKQIDANYFQHKPYLDSVASEKGFDFSSVGNIHVEPIGFYSKKIKSINDLKDGATIAIPNDASNEYRALLLLQKQGLIKVKNTVSNKSATINDIAENPKHLKIEELDAYQIPRSLPDIDGGIINTNIVLQSKIDPNSALFKEDKDSPYANIIVVRKGDENRDAIKKLVKALQSDDVKKFIKEKYKGSVVPAF</sequence>
<evidence type="ECO:0000256" key="5">
    <source>
        <dbReference type="ARBA" id="ARBA00023288"/>
    </source>
</evidence>
<dbReference type="EMBL" id="CBXI010000010">
    <property type="protein sequence ID" value="CDL90787.1"/>
    <property type="molecule type" value="Genomic_DNA"/>
</dbReference>
<dbReference type="Gene3D" id="3.40.190.10">
    <property type="entry name" value="Periplasmic binding protein-like II"/>
    <property type="match status" value="2"/>
</dbReference>